<sequence length="564" mass="61422">MATSKALLHLLLLVLAAQWISVHARSMKGDYDTMIQPGDYQQPSTEYLDIQNNDAVAFAGEWNSQSDSLSFAKNSPDSTTYDYATDKNFGDSAADSLDSETFSFQEDSQSTPVTDSTKQDVEQLPYDTFIDSPEIVEDAGTSSFTNETTVFDQSSVESDEHSPEEYANDEVFFDTSSADTIYKSNDDGLSLAAATLEESSTDDMLASLSKAMGGCGTGNPIDDCWRCDPNWRSHRQALASCATGFGRNALGGKNGPIYVVTSNGDDTKNPQRGTLRYGVTREGPLWIIFAKSMTIKLKGELWVSAYKTIDGRGAEVHITGGSQISIQKTNNVIIHGLHIHDIRPSGPSTIRVSPSKVVRRGKSEGDGIHIWESRDVWIDHCYLAKATDGLLDVTRGSTMITISNCFLEKHDKVMLLGASPKHTQDRGMRVTVAFNKFGPGLIQRLPRCRFGVFHVLNNDYTSGWSKYAIGGSEDPTILSQGNLFNSAGKNKEVTKRINDNGPTYGGWQKWDWASSGDVFLNGAYFTGSGAKASSANAYAKAYSTSSRPGHLVPAITRSAGPIKM</sequence>
<feature type="region of interest" description="Disordered" evidence="9">
    <location>
        <begin position="97"/>
        <end position="119"/>
    </location>
</feature>
<dbReference type="GO" id="GO:0046872">
    <property type="term" value="F:metal ion binding"/>
    <property type="evidence" value="ECO:0007669"/>
    <property type="project" value="UniProtKB-KW"/>
</dbReference>
<protein>
    <recommendedName>
        <fullName evidence="3 8">Pectate lyase</fullName>
        <ecNumber evidence="3 8">4.2.2.2</ecNumber>
    </recommendedName>
</protein>
<dbReference type="SMART" id="SM00656">
    <property type="entry name" value="Amb_all"/>
    <property type="match status" value="1"/>
</dbReference>
<accession>A0A8T0GXD0</accession>
<reference evidence="12" key="1">
    <citation type="submission" date="2020-06" db="EMBL/GenBank/DDBJ databases">
        <title>WGS assembly of Ceratodon purpureus strain R40.</title>
        <authorList>
            <person name="Carey S.B."/>
            <person name="Jenkins J."/>
            <person name="Shu S."/>
            <person name="Lovell J.T."/>
            <person name="Sreedasyam A."/>
            <person name="Maumus F."/>
            <person name="Tiley G.P."/>
            <person name="Fernandez-Pozo N."/>
            <person name="Barry K."/>
            <person name="Chen C."/>
            <person name="Wang M."/>
            <person name="Lipzen A."/>
            <person name="Daum C."/>
            <person name="Saski C.A."/>
            <person name="Payton A.C."/>
            <person name="Mcbreen J.C."/>
            <person name="Conrad R.E."/>
            <person name="Kollar L.M."/>
            <person name="Olsson S."/>
            <person name="Huttunen S."/>
            <person name="Landis J.B."/>
            <person name="Wickett N.J."/>
            <person name="Johnson M.G."/>
            <person name="Rensing S.A."/>
            <person name="Grimwood J."/>
            <person name="Schmutz J."/>
            <person name="Mcdaniel S.F."/>
        </authorList>
    </citation>
    <scope>NUCLEOTIDE SEQUENCE</scope>
    <source>
        <strain evidence="12">R40</strain>
    </source>
</reference>
<dbReference type="InterPro" id="IPR011050">
    <property type="entry name" value="Pectin_lyase_fold/virulence"/>
</dbReference>
<dbReference type="EMBL" id="CM026429">
    <property type="protein sequence ID" value="KAG0563681.1"/>
    <property type="molecule type" value="Genomic_DNA"/>
</dbReference>
<evidence type="ECO:0000259" key="10">
    <source>
        <dbReference type="SMART" id="SM00656"/>
    </source>
</evidence>
<dbReference type="Pfam" id="PF00544">
    <property type="entry name" value="Pectate_lyase_4"/>
    <property type="match status" value="1"/>
</dbReference>
<evidence type="ECO:0000256" key="3">
    <source>
        <dbReference type="ARBA" id="ARBA00012272"/>
    </source>
</evidence>
<comment type="cofactor">
    <cofactor evidence="8">
        <name>Ca(2+)</name>
        <dbReference type="ChEBI" id="CHEBI:29108"/>
    </cofactor>
    <text evidence="8">Binds 1 Ca(2+) ion. Required for its activity.</text>
</comment>
<comment type="catalytic activity">
    <reaction evidence="1 8">
        <text>Eliminative cleavage of (1-&gt;4)-alpha-D-galacturonan to give oligosaccharides with 4-deoxy-alpha-D-galact-4-enuronosyl groups at their non-reducing ends.</text>
        <dbReference type="EC" id="4.2.2.2"/>
    </reaction>
</comment>
<keyword evidence="4 8" id="KW-0479">Metal-binding</keyword>
<evidence type="ECO:0000256" key="5">
    <source>
        <dbReference type="ARBA" id="ARBA00022729"/>
    </source>
</evidence>
<dbReference type="GO" id="GO:0030570">
    <property type="term" value="F:pectate lyase activity"/>
    <property type="evidence" value="ECO:0007669"/>
    <property type="project" value="UniProtKB-EC"/>
</dbReference>
<feature type="compositionally biased region" description="Polar residues" evidence="9">
    <location>
        <begin position="99"/>
        <end position="116"/>
    </location>
</feature>
<dbReference type="EMBL" id="CM026429">
    <property type="protein sequence ID" value="KAG0563690.1"/>
    <property type="molecule type" value="Genomic_DNA"/>
</dbReference>
<dbReference type="PANTHER" id="PTHR31683">
    <property type="entry name" value="PECTATE LYASE 18-RELATED"/>
    <property type="match status" value="1"/>
</dbReference>
<gene>
    <name evidence="11" type="ORF">KC19_8G050800</name>
    <name evidence="12" type="ORF">KC19_8G051600</name>
</gene>
<keyword evidence="5 8" id="KW-0732">Signal</keyword>
<evidence type="ECO:0000256" key="8">
    <source>
        <dbReference type="RuleBase" id="RU361123"/>
    </source>
</evidence>
<evidence type="ECO:0000313" key="12">
    <source>
        <dbReference type="EMBL" id="KAG0563690.1"/>
    </source>
</evidence>
<name>A0A8T0GXD0_CERPU</name>
<feature type="chain" id="PRO_5036511312" description="Pectate lyase" evidence="8">
    <location>
        <begin position="25"/>
        <end position="564"/>
    </location>
</feature>
<evidence type="ECO:0000256" key="7">
    <source>
        <dbReference type="ARBA" id="ARBA00023239"/>
    </source>
</evidence>
<evidence type="ECO:0000256" key="2">
    <source>
        <dbReference type="ARBA" id="ARBA00005220"/>
    </source>
</evidence>
<keyword evidence="6 8" id="KW-0106">Calcium</keyword>
<dbReference type="Gene3D" id="2.160.20.10">
    <property type="entry name" value="Single-stranded right-handed beta-helix, Pectin lyase-like"/>
    <property type="match status" value="1"/>
</dbReference>
<evidence type="ECO:0000256" key="4">
    <source>
        <dbReference type="ARBA" id="ARBA00022723"/>
    </source>
</evidence>
<dbReference type="SUPFAM" id="SSF51126">
    <property type="entry name" value="Pectin lyase-like"/>
    <property type="match status" value="1"/>
</dbReference>
<evidence type="ECO:0000256" key="6">
    <source>
        <dbReference type="ARBA" id="ARBA00022837"/>
    </source>
</evidence>
<evidence type="ECO:0000256" key="1">
    <source>
        <dbReference type="ARBA" id="ARBA00000695"/>
    </source>
</evidence>
<comment type="similarity">
    <text evidence="8">Belongs to the polysaccharide lyase 1 family.</text>
</comment>
<evidence type="ECO:0000256" key="9">
    <source>
        <dbReference type="SAM" id="MobiDB-lite"/>
    </source>
</evidence>
<dbReference type="AlphaFoldDB" id="A0A8T0GXD0"/>
<dbReference type="InterPro" id="IPR045032">
    <property type="entry name" value="PEL"/>
</dbReference>
<organism evidence="12 13">
    <name type="scientific">Ceratodon purpureus</name>
    <name type="common">Fire moss</name>
    <name type="synonym">Dicranum purpureum</name>
    <dbReference type="NCBI Taxonomy" id="3225"/>
    <lineage>
        <taxon>Eukaryota</taxon>
        <taxon>Viridiplantae</taxon>
        <taxon>Streptophyta</taxon>
        <taxon>Embryophyta</taxon>
        <taxon>Bryophyta</taxon>
        <taxon>Bryophytina</taxon>
        <taxon>Bryopsida</taxon>
        <taxon>Dicranidae</taxon>
        <taxon>Pseudoditrichales</taxon>
        <taxon>Ditrichaceae</taxon>
        <taxon>Ceratodon</taxon>
    </lineage>
</organism>
<dbReference type="InterPro" id="IPR018082">
    <property type="entry name" value="AmbAllergen"/>
</dbReference>
<dbReference type="Proteomes" id="UP000822688">
    <property type="component" value="Chromosome 8"/>
</dbReference>
<feature type="domain" description="Pectate lyase" evidence="10">
    <location>
        <begin position="292"/>
        <end position="490"/>
    </location>
</feature>
<proteinExistence type="inferred from homology"/>
<evidence type="ECO:0000313" key="11">
    <source>
        <dbReference type="EMBL" id="KAG0563681.1"/>
    </source>
</evidence>
<dbReference type="InterPro" id="IPR012334">
    <property type="entry name" value="Pectin_lyas_fold"/>
</dbReference>
<keyword evidence="13" id="KW-1185">Reference proteome</keyword>
<comment type="caution">
    <text evidence="12">The sequence shown here is derived from an EMBL/GenBank/DDBJ whole genome shotgun (WGS) entry which is preliminary data.</text>
</comment>
<dbReference type="EC" id="4.2.2.2" evidence="3 8"/>
<dbReference type="PRINTS" id="PR00807">
    <property type="entry name" value="AMBALLERGEN"/>
</dbReference>
<keyword evidence="7 8" id="KW-0456">Lyase</keyword>
<dbReference type="OrthoDB" id="1637350at2759"/>
<dbReference type="PANTHER" id="PTHR31683:SF187">
    <property type="entry name" value="PECTATE LYASE 18-RELATED"/>
    <property type="match status" value="1"/>
</dbReference>
<comment type="pathway">
    <text evidence="2 8">Glycan metabolism; pectin degradation; 2-dehydro-3-deoxy-D-gluconate from pectin: step 2/5.</text>
</comment>
<feature type="signal peptide" evidence="8">
    <location>
        <begin position="1"/>
        <end position="24"/>
    </location>
</feature>
<evidence type="ECO:0000313" key="13">
    <source>
        <dbReference type="Proteomes" id="UP000822688"/>
    </source>
</evidence>
<dbReference type="InterPro" id="IPR002022">
    <property type="entry name" value="Pec_lyase"/>
</dbReference>